<dbReference type="PANTHER" id="PTHR31225">
    <property type="entry name" value="OS04G0344100 PROTEIN-RELATED"/>
    <property type="match status" value="1"/>
</dbReference>
<feature type="domain" description="Terpene synthase metal-binding" evidence="3">
    <location>
        <begin position="125"/>
        <end position="257"/>
    </location>
</feature>
<evidence type="ECO:0000256" key="1">
    <source>
        <dbReference type="ARBA" id="ARBA00001946"/>
    </source>
</evidence>
<keyword evidence="5" id="KW-1185">Reference proteome</keyword>
<dbReference type="Gene3D" id="1.10.600.10">
    <property type="entry name" value="Farnesyl Diphosphate Synthase"/>
    <property type="match status" value="2"/>
</dbReference>
<dbReference type="InterPro" id="IPR008949">
    <property type="entry name" value="Isoprenoid_synthase_dom_sf"/>
</dbReference>
<dbReference type="Pfam" id="PF03936">
    <property type="entry name" value="Terpene_synth_C"/>
    <property type="match status" value="1"/>
</dbReference>
<accession>A0A8T2YST9</accession>
<comment type="caution">
    <text evidence="4">The sequence shown here is derived from an EMBL/GenBank/DDBJ whole genome shotgun (WGS) entry which is preliminary data.</text>
</comment>
<organism evidence="4 5">
    <name type="scientific">Populus deltoides</name>
    <name type="common">Eastern poplar</name>
    <name type="synonym">Eastern cottonwood</name>
    <dbReference type="NCBI Taxonomy" id="3696"/>
    <lineage>
        <taxon>Eukaryota</taxon>
        <taxon>Viridiplantae</taxon>
        <taxon>Streptophyta</taxon>
        <taxon>Embryophyta</taxon>
        <taxon>Tracheophyta</taxon>
        <taxon>Spermatophyta</taxon>
        <taxon>Magnoliopsida</taxon>
        <taxon>eudicotyledons</taxon>
        <taxon>Gunneridae</taxon>
        <taxon>Pentapetalae</taxon>
        <taxon>rosids</taxon>
        <taxon>fabids</taxon>
        <taxon>Malpighiales</taxon>
        <taxon>Salicaceae</taxon>
        <taxon>Saliceae</taxon>
        <taxon>Populus</taxon>
    </lineage>
</organism>
<evidence type="ECO:0000313" key="5">
    <source>
        <dbReference type="Proteomes" id="UP000807159"/>
    </source>
</evidence>
<evidence type="ECO:0000256" key="2">
    <source>
        <dbReference type="ARBA" id="ARBA00022723"/>
    </source>
</evidence>
<dbReference type="EMBL" id="JACEGQ020000005">
    <property type="protein sequence ID" value="KAH8508016.1"/>
    <property type="molecule type" value="Genomic_DNA"/>
</dbReference>
<dbReference type="GO" id="GO:0016114">
    <property type="term" value="P:terpenoid biosynthetic process"/>
    <property type="evidence" value="ECO:0007669"/>
    <property type="project" value="InterPro"/>
</dbReference>
<sequence>MALQESTPKAQFRRTAEFHPSVWGDYFINKAPCDEVIKAITYATLGLREVEVLKEEVRTMLTSATLKPSEKLKFMDIVLRLGIGYHFEGEINDIIEHAYNTYHDNNFDDDLFTVALRFRLLRQYGYNVSSGKLSLKNQARAYLIEARWFNQDCVPQLEEYRRAGVYTSCYPMAAVAWLCGMAETGSKEAFEWMFKNPKIVVASSDIGRLMDDITSHEFEQERGHVASAVECCMKQYGVSKEEAYDKLRKMVESDWKDINEELLKPSTVPRQVLILMLNLARIIDVLYKDYDGYTDARNATKEILTAFLVDPLPVVA</sequence>
<dbReference type="GO" id="GO:0010333">
    <property type="term" value="F:terpene synthase activity"/>
    <property type="evidence" value="ECO:0007669"/>
    <property type="project" value="InterPro"/>
</dbReference>
<dbReference type="Gene3D" id="1.50.10.130">
    <property type="entry name" value="Terpene synthase, N-terminal domain"/>
    <property type="match status" value="1"/>
</dbReference>
<dbReference type="SUPFAM" id="SSF48239">
    <property type="entry name" value="Terpenoid cyclases/Protein prenyltransferases"/>
    <property type="match status" value="1"/>
</dbReference>
<evidence type="ECO:0000313" key="4">
    <source>
        <dbReference type="EMBL" id="KAH8508016.1"/>
    </source>
</evidence>
<comment type="cofactor">
    <cofactor evidence="1">
        <name>Mg(2+)</name>
        <dbReference type="ChEBI" id="CHEBI:18420"/>
    </cofactor>
</comment>
<dbReference type="InterPro" id="IPR005630">
    <property type="entry name" value="Terpene_synthase_metal-bd"/>
</dbReference>
<reference evidence="4" key="1">
    <citation type="journal article" date="2021" name="J. Hered.">
        <title>Genome Assembly of Salicaceae Populus deltoides (Eastern Cottonwood) I-69 Based on Nanopore Sequencing and Hi-C Technologies.</title>
        <authorList>
            <person name="Bai S."/>
            <person name="Wu H."/>
            <person name="Zhang J."/>
            <person name="Pan Z."/>
            <person name="Zhao W."/>
            <person name="Li Z."/>
            <person name="Tong C."/>
        </authorList>
    </citation>
    <scope>NUCLEOTIDE SEQUENCE</scope>
    <source>
        <tissue evidence="4">Leaf</tissue>
    </source>
</reference>
<dbReference type="InterPro" id="IPR050148">
    <property type="entry name" value="Terpene_synthase-like"/>
</dbReference>
<dbReference type="SUPFAM" id="SSF48576">
    <property type="entry name" value="Terpenoid synthases"/>
    <property type="match status" value="1"/>
</dbReference>
<protein>
    <recommendedName>
        <fullName evidence="3">Terpene synthase metal-binding domain-containing protein</fullName>
    </recommendedName>
</protein>
<dbReference type="PANTHER" id="PTHR31225:SF113">
    <property type="entry name" value="TERPENE SYNTHASE 3-RELATED"/>
    <property type="match status" value="1"/>
</dbReference>
<dbReference type="InterPro" id="IPR008930">
    <property type="entry name" value="Terpenoid_cyclase/PrenylTrfase"/>
</dbReference>
<keyword evidence="2" id="KW-0479">Metal-binding</keyword>
<proteinExistence type="predicted"/>
<dbReference type="InterPro" id="IPR036965">
    <property type="entry name" value="Terpene_synth_N_sf"/>
</dbReference>
<name>A0A8T2YST9_POPDE</name>
<dbReference type="AlphaFoldDB" id="A0A8T2YST9"/>
<evidence type="ECO:0000259" key="3">
    <source>
        <dbReference type="Pfam" id="PF03936"/>
    </source>
</evidence>
<dbReference type="GO" id="GO:0000287">
    <property type="term" value="F:magnesium ion binding"/>
    <property type="evidence" value="ECO:0007669"/>
    <property type="project" value="InterPro"/>
</dbReference>
<gene>
    <name evidence="4" type="ORF">H0E87_010242</name>
</gene>
<dbReference type="Proteomes" id="UP000807159">
    <property type="component" value="Chromosome 5"/>
</dbReference>